<proteinExistence type="predicted"/>
<dbReference type="AlphaFoldDB" id="A0A0E9P9U2"/>
<evidence type="ECO:0000313" key="1">
    <source>
        <dbReference type="EMBL" id="JAH01259.1"/>
    </source>
</evidence>
<sequence length="38" mass="4561">MCQSENDHIHFNVLLKKVPVCKSLKERGPRYIQRARHE</sequence>
<name>A0A0E9P9U2_ANGAN</name>
<organism evidence="1">
    <name type="scientific">Anguilla anguilla</name>
    <name type="common">European freshwater eel</name>
    <name type="synonym">Muraena anguilla</name>
    <dbReference type="NCBI Taxonomy" id="7936"/>
    <lineage>
        <taxon>Eukaryota</taxon>
        <taxon>Metazoa</taxon>
        <taxon>Chordata</taxon>
        <taxon>Craniata</taxon>
        <taxon>Vertebrata</taxon>
        <taxon>Euteleostomi</taxon>
        <taxon>Actinopterygii</taxon>
        <taxon>Neopterygii</taxon>
        <taxon>Teleostei</taxon>
        <taxon>Anguilliformes</taxon>
        <taxon>Anguillidae</taxon>
        <taxon>Anguilla</taxon>
    </lineage>
</organism>
<reference evidence="1" key="1">
    <citation type="submission" date="2014-11" db="EMBL/GenBank/DDBJ databases">
        <authorList>
            <person name="Amaro Gonzalez C."/>
        </authorList>
    </citation>
    <scope>NUCLEOTIDE SEQUENCE</scope>
</reference>
<protein>
    <submittedName>
        <fullName evidence="1">Uncharacterized protein</fullName>
    </submittedName>
</protein>
<reference evidence="1" key="2">
    <citation type="journal article" date="2015" name="Fish Shellfish Immunol.">
        <title>Early steps in the European eel (Anguilla anguilla)-Vibrio vulnificus interaction in the gills: Role of the RtxA13 toxin.</title>
        <authorList>
            <person name="Callol A."/>
            <person name="Pajuelo D."/>
            <person name="Ebbesson L."/>
            <person name="Teles M."/>
            <person name="MacKenzie S."/>
            <person name="Amaro C."/>
        </authorList>
    </citation>
    <scope>NUCLEOTIDE SEQUENCE</scope>
</reference>
<accession>A0A0E9P9U2</accession>
<dbReference type="EMBL" id="GBXM01107318">
    <property type="protein sequence ID" value="JAH01259.1"/>
    <property type="molecule type" value="Transcribed_RNA"/>
</dbReference>